<comment type="caution">
    <text evidence="2">The sequence shown here is derived from an EMBL/GenBank/DDBJ whole genome shotgun (WGS) entry which is preliminary data.</text>
</comment>
<keyword evidence="3" id="KW-1185">Reference proteome</keyword>
<reference evidence="2 3" key="1">
    <citation type="submission" date="2023-03" db="EMBL/GenBank/DDBJ databases">
        <title>Genome insight into feeding habits of ladybird beetles.</title>
        <authorList>
            <person name="Li H.-S."/>
            <person name="Huang Y.-H."/>
            <person name="Pang H."/>
        </authorList>
    </citation>
    <scope>NUCLEOTIDE SEQUENCE [LARGE SCALE GENOMIC DNA]</scope>
    <source>
        <strain evidence="2">SYSU_2023b</strain>
        <tissue evidence="2">Whole body</tissue>
    </source>
</reference>
<dbReference type="InterPro" id="IPR012337">
    <property type="entry name" value="RNaseH-like_sf"/>
</dbReference>
<dbReference type="GO" id="GO:0046983">
    <property type="term" value="F:protein dimerization activity"/>
    <property type="evidence" value="ECO:0007669"/>
    <property type="project" value="InterPro"/>
</dbReference>
<evidence type="ECO:0000313" key="2">
    <source>
        <dbReference type="EMBL" id="KAK9881946.1"/>
    </source>
</evidence>
<evidence type="ECO:0000313" key="3">
    <source>
        <dbReference type="Proteomes" id="UP001431783"/>
    </source>
</evidence>
<dbReference type="InterPro" id="IPR008906">
    <property type="entry name" value="HATC_C_dom"/>
</dbReference>
<dbReference type="EMBL" id="JARQZJ010000071">
    <property type="protein sequence ID" value="KAK9881946.1"/>
    <property type="molecule type" value="Genomic_DNA"/>
</dbReference>
<gene>
    <name evidence="2" type="ORF">WA026_018140</name>
</gene>
<dbReference type="AlphaFoldDB" id="A0AAW1UMA9"/>
<accession>A0AAW1UMA9</accession>
<sequence length="148" mass="17633">MNEMEIVQFKEKCFLFYMESAKQIKQRFCFNEKQRLKCLKFMNPKQIIEKHAVRTIAHVAVQFPGLCPENITELDREWRLLGNMTFTDKNVDPTPQEFWKHFLSFRKKDQSPMFPLLCEFVRKLLALPHSSANVERLFSAINIMKTSQ</sequence>
<dbReference type="Proteomes" id="UP001431783">
    <property type="component" value="Unassembled WGS sequence"/>
</dbReference>
<organism evidence="2 3">
    <name type="scientific">Henosepilachna vigintioctopunctata</name>
    <dbReference type="NCBI Taxonomy" id="420089"/>
    <lineage>
        <taxon>Eukaryota</taxon>
        <taxon>Metazoa</taxon>
        <taxon>Ecdysozoa</taxon>
        <taxon>Arthropoda</taxon>
        <taxon>Hexapoda</taxon>
        <taxon>Insecta</taxon>
        <taxon>Pterygota</taxon>
        <taxon>Neoptera</taxon>
        <taxon>Endopterygota</taxon>
        <taxon>Coleoptera</taxon>
        <taxon>Polyphaga</taxon>
        <taxon>Cucujiformia</taxon>
        <taxon>Coccinelloidea</taxon>
        <taxon>Coccinellidae</taxon>
        <taxon>Epilachninae</taxon>
        <taxon>Epilachnini</taxon>
        <taxon>Henosepilachna</taxon>
    </lineage>
</organism>
<evidence type="ECO:0000259" key="1">
    <source>
        <dbReference type="Pfam" id="PF05699"/>
    </source>
</evidence>
<dbReference type="Pfam" id="PF05699">
    <property type="entry name" value="Dimer_Tnp_hAT"/>
    <property type="match status" value="1"/>
</dbReference>
<protein>
    <recommendedName>
        <fullName evidence="1">HAT C-terminal dimerisation domain-containing protein</fullName>
    </recommendedName>
</protein>
<name>A0AAW1UMA9_9CUCU</name>
<proteinExistence type="predicted"/>
<dbReference type="SUPFAM" id="SSF53098">
    <property type="entry name" value="Ribonuclease H-like"/>
    <property type="match status" value="1"/>
</dbReference>
<feature type="domain" description="HAT C-terminal dimerisation" evidence="1">
    <location>
        <begin position="96"/>
        <end position="140"/>
    </location>
</feature>